<dbReference type="EMBL" id="BJVQ01000060">
    <property type="protein sequence ID" value="GEL48062.1"/>
    <property type="molecule type" value="Genomic_DNA"/>
</dbReference>
<comment type="caution">
    <text evidence="1">The sequence shown here is derived from an EMBL/GenBank/DDBJ whole genome shotgun (WGS) entry which is preliminary data.</text>
</comment>
<gene>
    <name evidence="1" type="ORF">CHO01_31780</name>
    <name evidence="2" type="ORF">HNR08_003574</name>
</gene>
<dbReference type="AlphaFoldDB" id="A0A511FFU9"/>
<accession>A0A511FFU9</accession>
<dbReference type="RefSeq" id="WP_146839749.1">
    <property type="nucleotide sequence ID" value="NZ_BJVQ01000060.1"/>
</dbReference>
<reference evidence="2 4" key="2">
    <citation type="submission" date="2020-08" db="EMBL/GenBank/DDBJ databases">
        <title>Sequencing the genomes of 1000 actinobacteria strains.</title>
        <authorList>
            <person name="Klenk H.-P."/>
        </authorList>
    </citation>
    <scope>NUCLEOTIDE SEQUENCE [LARGE SCALE GENOMIC DNA]</scope>
    <source>
        <strain evidence="2 4">DSM 9581</strain>
    </source>
</reference>
<dbReference type="EMBL" id="JACHDN010000001">
    <property type="protein sequence ID" value="MBB5474838.1"/>
    <property type="molecule type" value="Genomic_DNA"/>
</dbReference>
<sequence length="139" mass="14717">MAIVDYSQATVREIRVELDRSTRPGVILDTGRPGDPLALEIFAPCDCGVLECTGIAMNYVMSAADSGGVSTVTYAGTDITFTAVRTGGGLFIPDASGIAASVALQAEGSGWWPAPEQIEQSATKYANPAFRAWRERVED</sequence>
<evidence type="ECO:0000313" key="3">
    <source>
        <dbReference type="Proteomes" id="UP000321723"/>
    </source>
</evidence>
<evidence type="ECO:0000313" key="1">
    <source>
        <dbReference type="EMBL" id="GEL48062.1"/>
    </source>
</evidence>
<keyword evidence="3" id="KW-1185">Reference proteome</keyword>
<name>A0A511FFU9_9CELL</name>
<organism evidence="1 3">
    <name type="scientific">Cellulomonas hominis</name>
    <dbReference type="NCBI Taxonomy" id="156981"/>
    <lineage>
        <taxon>Bacteria</taxon>
        <taxon>Bacillati</taxon>
        <taxon>Actinomycetota</taxon>
        <taxon>Actinomycetes</taxon>
        <taxon>Micrococcales</taxon>
        <taxon>Cellulomonadaceae</taxon>
        <taxon>Cellulomonas</taxon>
    </lineage>
</organism>
<evidence type="ECO:0000313" key="2">
    <source>
        <dbReference type="EMBL" id="MBB5474838.1"/>
    </source>
</evidence>
<protein>
    <submittedName>
        <fullName evidence="1">Uncharacterized protein</fullName>
    </submittedName>
</protein>
<dbReference type="Proteomes" id="UP000564629">
    <property type="component" value="Unassembled WGS sequence"/>
</dbReference>
<proteinExistence type="predicted"/>
<reference evidence="1 3" key="1">
    <citation type="submission" date="2019-07" db="EMBL/GenBank/DDBJ databases">
        <title>Whole genome shotgun sequence of Cellulomonas hominis NBRC 16055.</title>
        <authorList>
            <person name="Hosoyama A."/>
            <person name="Uohara A."/>
            <person name="Ohji S."/>
            <person name="Ichikawa N."/>
        </authorList>
    </citation>
    <scope>NUCLEOTIDE SEQUENCE [LARGE SCALE GENOMIC DNA]</scope>
    <source>
        <strain evidence="1 3">NBRC 16055</strain>
    </source>
</reference>
<evidence type="ECO:0000313" key="4">
    <source>
        <dbReference type="Proteomes" id="UP000564629"/>
    </source>
</evidence>
<dbReference type="Proteomes" id="UP000321723">
    <property type="component" value="Unassembled WGS sequence"/>
</dbReference>